<evidence type="ECO:0000313" key="2">
    <source>
        <dbReference type="EMBL" id="CZT09319.1"/>
    </source>
</evidence>
<evidence type="ECO:0000256" key="1">
    <source>
        <dbReference type="SAM" id="MobiDB-lite"/>
    </source>
</evidence>
<reference evidence="3" key="1">
    <citation type="submission" date="2016-03" db="EMBL/GenBank/DDBJ databases">
        <authorList>
            <person name="Guldener U."/>
        </authorList>
    </citation>
    <scope>NUCLEOTIDE SEQUENCE [LARGE SCALE GENOMIC DNA]</scope>
    <source>
        <strain evidence="3">04CH-RAC-A.6.1</strain>
    </source>
</reference>
<sequence>MAPSYTESNAGMSPECPVHTRPCSITAKLHTNVCTSLPCDLAGYPSLLSRAPWPGHHSGPKGRSAPCALVCTQRSYKTLESPFTRRSKGGKTTSQCIHPLLPANINSSLPSSINPPLGFGSGSGNISININLQHLLYSIATYLGTCRFTSFRLVSSHLISPSAAALRLHRISCYSRSSYHLQATEEERRKEDSSTNELQDSASLHCN</sequence>
<feature type="region of interest" description="Disordered" evidence="1">
    <location>
        <begin position="183"/>
        <end position="207"/>
    </location>
</feature>
<accession>A0A1E1LHW1</accession>
<proteinExistence type="predicted"/>
<name>A0A1E1LHW1_9HELO</name>
<gene>
    <name evidence="2" type="ORF">RAG0_14129</name>
</gene>
<keyword evidence="3" id="KW-1185">Reference proteome</keyword>
<protein>
    <submittedName>
        <fullName evidence="2">Uncharacterized protein</fullName>
    </submittedName>
</protein>
<feature type="compositionally biased region" description="Basic and acidic residues" evidence="1">
    <location>
        <begin position="183"/>
        <end position="193"/>
    </location>
</feature>
<dbReference type="Proteomes" id="UP000178912">
    <property type="component" value="Unassembled WGS sequence"/>
</dbReference>
<dbReference type="AlphaFoldDB" id="A0A1E1LHW1"/>
<dbReference type="EMBL" id="FJUX01000114">
    <property type="protein sequence ID" value="CZT09319.1"/>
    <property type="molecule type" value="Genomic_DNA"/>
</dbReference>
<evidence type="ECO:0000313" key="3">
    <source>
        <dbReference type="Proteomes" id="UP000178912"/>
    </source>
</evidence>
<feature type="compositionally biased region" description="Polar residues" evidence="1">
    <location>
        <begin position="195"/>
        <end position="207"/>
    </location>
</feature>
<organism evidence="2 3">
    <name type="scientific">Rhynchosporium agropyri</name>
    <dbReference type="NCBI Taxonomy" id="914238"/>
    <lineage>
        <taxon>Eukaryota</taxon>
        <taxon>Fungi</taxon>
        <taxon>Dikarya</taxon>
        <taxon>Ascomycota</taxon>
        <taxon>Pezizomycotina</taxon>
        <taxon>Leotiomycetes</taxon>
        <taxon>Helotiales</taxon>
        <taxon>Ploettnerulaceae</taxon>
        <taxon>Rhynchosporium</taxon>
    </lineage>
</organism>